<evidence type="ECO:0000256" key="1">
    <source>
        <dbReference type="SAM" id="Phobius"/>
    </source>
</evidence>
<name>K0IEU9_NITGG</name>
<evidence type="ECO:0000313" key="3">
    <source>
        <dbReference type="Proteomes" id="UP000008037"/>
    </source>
</evidence>
<dbReference type="AlphaFoldDB" id="K0IEU9"/>
<dbReference type="BioCyc" id="CNIT1237085:G1324-1350-MONOMER"/>
<keyword evidence="1" id="KW-0472">Membrane</keyword>
<reference evidence="2 3" key="1">
    <citation type="journal article" date="2012" name="Environ. Microbiol.">
        <title>The genome of the ammonia-oxidizing Candidatus Nitrososphaera gargensis: insights into metabolic versatility and environmental adaptations.</title>
        <authorList>
            <person name="Spang A."/>
            <person name="Poehlein A."/>
            <person name="Offre P."/>
            <person name="Zumbragel S."/>
            <person name="Haider S."/>
            <person name="Rychlik N."/>
            <person name="Nowka B."/>
            <person name="Schmeisser C."/>
            <person name="Lebedeva E.V."/>
            <person name="Rattei T."/>
            <person name="Bohm C."/>
            <person name="Schmid M."/>
            <person name="Galushko A."/>
            <person name="Hatzenpichler R."/>
            <person name="Weinmaier T."/>
            <person name="Daniel R."/>
            <person name="Schleper C."/>
            <person name="Spieck E."/>
            <person name="Streit W."/>
            <person name="Wagner M."/>
        </authorList>
    </citation>
    <scope>NUCLEOTIDE SEQUENCE [LARGE SCALE GENOMIC DNA]</scope>
    <source>
        <strain evidence="3">Ga9.2</strain>
    </source>
</reference>
<dbReference type="HOGENOM" id="CLU_2490568_0_0_2"/>
<dbReference type="STRING" id="1237085.Ngar_c13520"/>
<dbReference type="EMBL" id="CP002408">
    <property type="protein sequence ID" value="AFU58290.1"/>
    <property type="molecule type" value="Genomic_DNA"/>
</dbReference>
<keyword evidence="3" id="KW-1185">Reference proteome</keyword>
<protein>
    <submittedName>
        <fullName evidence="2">Uncharacterized protein</fullName>
    </submittedName>
</protein>
<accession>K0IEU9</accession>
<keyword evidence="1" id="KW-1133">Transmembrane helix</keyword>
<evidence type="ECO:0000313" key="2">
    <source>
        <dbReference type="EMBL" id="AFU58290.1"/>
    </source>
</evidence>
<dbReference type="InParanoid" id="K0IEU9"/>
<keyword evidence="1" id="KW-0812">Transmembrane</keyword>
<gene>
    <name evidence="2" type="ordered locus">Ngar_c13520</name>
</gene>
<feature type="transmembrane region" description="Helical" evidence="1">
    <location>
        <begin position="33"/>
        <end position="50"/>
    </location>
</feature>
<organism evidence="2 3">
    <name type="scientific">Nitrososphaera gargensis (strain Ga9.2)</name>
    <dbReference type="NCBI Taxonomy" id="1237085"/>
    <lineage>
        <taxon>Archaea</taxon>
        <taxon>Nitrososphaerota</taxon>
        <taxon>Nitrososphaeria</taxon>
        <taxon>Nitrososphaerales</taxon>
        <taxon>Nitrososphaeraceae</taxon>
        <taxon>Nitrososphaera</taxon>
    </lineage>
</organism>
<proteinExistence type="predicted"/>
<dbReference type="KEGG" id="nga:Ngar_c13520"/>
<sequence>MVDSRIKTIPDTVRFYRLLKRDPSLMLKEEGDFVFGYTWGLMIAGVASVFRDVQRQINEKEMDEAVQVLNSRMHQIRQAILNASKL</sequence>
<dbReference type="Proteomes" id="UP000008037">
    <property type="component" value="Chromosome"/>
</dbReference>